<reference evidence="1 2" key="1">
    <citation type="submission" date="2018-07" db="EMBL/GenBank/DDBJ databases">
        <title>Genomic Encyclopedia of Type Strains, Phase IV (KMG-IV): sequencing the most valuable type-strain genomes for metagenomic binning, comparative biology and taxonomic classification.</title>
        <authorList>
            <person name="Goeker M."/>
        </authorList>
    </citation>
    <scope>NUCLEOTIDE SEQUENCE [LARGE SCALE GENOMIC DNA]</scope>
    <source>
        <strain evidence="1 2">DSM 27016</strain>
    </source>
</reference>
<accession>A0A369B677</accession>
<evidence type="ECO:0000313" key="2">
    <source>
        <dbReference type="Proteomes" id="UP000253034"/>
    </source>
</evidence>
<proteinExistence type="predicted"/>
<dbReference type="Gene3D" id="3.10.180.10">
    <property type="entry name" value="2,3-Dihydroxybiphenyl 1,2-Dioxygenase, domain 1"/>
    <property type="match status" value="1"/>
</dbReference>
<name>A0A369B677_9FIRM</name>
<dbReference type="Pfam" id="PF13669">
    <property type="entry name" value="Glyoxalase_4"/>
    <property type="match status" value="1"/>
</dbReference>
<keyword evidence="2" id="KW-1185">Reference proteome</keyword>
<dbReference type="EMBL" id="QPJT01000012">
    <property type="protein sequence ID" value="RCX16037.1"/>
    <property type="molecule type" value="Genomic_DNA"/>
</dbReference>
<gene>
    <name evidence="1" type="ORF">DFR58_11218</name>
</gene>
<dbReference type="AlphaFoldDB" id="A0A369B677"/>
<dbReference type="SUPFAM" id="SSF54593">
    <property type="entry name" value="Glyoxalase/Bleomycin resistance protein/Dihydroxybiphenyl dioxygenase"/>
    <property type="match status" value="1"/>
</dbReference>
<sequence length="161" mass="18461">MNTQFSKFLQIGIIVEDVEAATKRYEEEYGIGPWNIIEFGPKMFPKMLVNGEPGMLEMKNAFCQIYGFELELIQPVSDSPYKKWLKEHGPGLHHIAVITRDGFKDVISEHEKLTGKKPWIWCKEDNGKDGEGMEFAYLDLVKELGLFVEIYNEDKKGGLEA</sequence>
<dbReference type="RefSeq" id="WP_114297968.1">
    <property type="nucleotide sequence ID" value="NZ_QPJT01000012.1"/>
</dbReference>
<dbReference type="InterPro" id="IPR029068">
    <property type="entry name" value="Glyas_Bleomycin-R_OHBP_Dase"/>
</dbReference>
<protein>
    <submittedName>
        <fullName evidence="1">Methylmalonyl-CoA epimerase</fullName>
    </submittedName>
</protein>
<evidence type="ECO:0000313" key="1">
    <source>
        <dbReference type="EMBL" id="RCX16037.1"/>
    </source>
</evidence>
<organism evidence="1 2">
    <name type="scientific">Anaerobacterium chartisolvens</name>
    <dbReference type="NCBI Taxonomy" id="1297424"/>
    <lineage>
        <taxon>Bacteria</taxon>
        <taxon>Bacillati</taxon>
        <taxon>Bacillota</taxon>
        <taxon>Clostridia</taxon>
        <taxon>Eubacteriales</taxon>
        <taxon>Oscillospiraceae</taxon>
        <taxon>Anaerobacterium</taxon>
    </lineage>
</organism>
<dbReference type="OrthoDB" id="9788468at2"/>
<comment type="caution">
    <text evidence="1">The sequence shown here is derived from an EMBL/GenBank/DDBJ whole genome shotgun (WGS) entry which is preliminary data.</text>
</comment>
<dbReference type="Proteomes" id="UP000253034">
    <property type="component" value="Unassembled WGS sequence"/>
</dbReference>